<evidence type="ECO:0000313" key="5">
    <source>
        <dbReference type="RefSeq" id="XP_022291604.1"/>
    </source>
</evidence>
<dbReference type="OrthoDB" id="6064205at2759"/>
<keyword evidence="1" id="KW-0863">Zinc-finger</keyword>
<keyword evidence="4" id="KW-1185">Reference proteome</keyword>
<dbReference type="GO" id="GO:0061630">
    <property type="term" value="F:ubiquitin protein ligase activity"/>
    <property type="evidence" value="ECO:0007669"/>
    <property type="project" value="TreeGrafter"/>
</dbReference>
<dbReference type="PANTHER" id="PTHR25462">
    <property type="entry name" value="BONUS, ISOFORM C-RELATED"/>
    <property type="match status" value="1"/>
</dbReference>
<dbReference type="SUPFAM" id="SSF101898">
    <property type="entry name" value="NHL repeat"/>
    <property type="match status" value="1"/>
</dbReference>
<keyword evidence="1" id="KW-0479">Metal-binding</keyword>
<evidence type="ECO:0000256" key="2">
    <source>
        <dbReference type="SAM" id="Coils"/>
    </source>
</evidence>
<proteinExistence type="predicted"/>
<evidence type="ECO:0000313" key="6">
    <source>
        <dbReference type="RefSeq" id="XP_022291605.1"/>
    </source>
</evidence>
<dbReference type="Gene3D" id="3.30.160.60">
    <property type="entry name" value="Classic Zinc Finger"/>
    <property type="match status" value="1"/>
</dbReference>
<keyword evidence="1" id="KW-0862">Zinc</keyword>
<keyword evidence="2" id="KW-0175">Coiled coil</keyword>
<dbReference type="PROSITE" id="PS50119">
    <property type="entry name" value="ZF_BBOX"/>
    <property type="match status" value="2"/>
</dbReference>
<dbReference type="RefSeq" id="XP_022291604.1">
    <property type="nucleotide sequence ID" value="XM_022435896.1"/>
</dbReference>
<dbReference type="Proteomes" id="UP000694844">
    <property type="component" value="Chromosome 7"/>
</dbReference>
<feature type="domain" description="B box-type" evidence="3">
    <location>
        <begin position="9"/>
        <end position="51"/>
    </location>
</feature>
<feature type="domain" description="B box-type" evidence="3">
    <location>
        <begin position="66"/>
        <end position="102"/>
    </location>
</feature>
<dbReference type="CDD" id="cd19757">
    <property type="entry name" value="Bbox1"/>
    <property type="match status" value="1"/>
</dbReference>
<protein>
    <submittedName>
        <fullName evidence="5 6">E3 ubiquitin-protein ligase TRIM71-like</fullName>
    </submittedName>
</protein>
<evidence type="ECO:0000259" key="3">
    <source>
        <dbReference type="PROSITE" id="PS50119"/>
    </source>
</evidence>
<dbReference type="InterPro" id="IPR000315">
    <property type="entry name" value="Znf_B-box"/>
</dbReference>
<dbReference type="GeneID" id="111102941"/>
<name>A0A8B8AK98_CRAVI</name>
<dbReference type="SUPFAM" id="SSF57845">
    <property type="entry name" value="B-box zinc-binding domain"/>
    <property type="match status" value="1"/>
</dbReference>
<gene>
    <name evidence="5 6" type="primary">LOC111102941</name>
</gene>
<evidence type="ECO:0000313" key="4">
    <source>
        <dbReference type="Proteomes" id="UP000694844"/>
    </source>
</evidence>
<dbReference type="PANTHER" id="PTHR25462:SF296">
    <property type="entry name" value="MEIOTIC P26, ISOFORM F"/>
    <property type="match status" value="1"/>
</dbReference>
<dbReference type="RefSeq" id="XP_022291605.1">
    <property type="nucleotide sequence ID" value="XM_022435897.1"/>
</dbReference>
<dbReference type="InterPro" id="IPR047153">
    <property type="entry name" value="TRIM45/56/19-like"/>
</dbReference>
<organism evidence="4 6">
    <name type="scientific">Crassostrea virginica</name>
    <name type="common">Eastern oyster</name>
    <dbReference type="NCBI Taxonomy" id="6565"/>
    <lineage>
        <taxon>Eukaryota</taxon>
        <taxon>Metazoa</taxon>
        <taxon>Spiralia</taxon>
        <taxon>Lophotrochozoa</taxon>
        <taxon>Mollusca</taxon>
        <taxon>Bivalvia</taxon>
        <taxon>Autobranchia</taxon>
        <taxon>Pteriomorphia</taxon>
        <taxon>Ostreida</taxon>
        <taxon>Ostreoidea</taxon>
        <taxon>Ostreidae</taxon>
        <taxon>Crassostrea</taxon>
    </lineage>
</organism>
<dbReference type="AlphaFoldDB" id="A0A8B8AK98"/>
<dbReference type="GO" id="GO:0008270">
    <property type="term" value="F:zinc ion binding"/>
    <property type="evidence" value="ECO:0007669"/>
    <property type="project" value="UniProtKB-KW"/>
</dbReference>
<evidence type="ECO:0000256" key="1">
    <source>
        <dbReference type="PROSITE-ProRule" id="PRU00024"/>
    </source>
</evidence>
<reference evidence="5 6" key="1">
    <citation type="submission" date="2025-04" db="UniProtKB">
        <authorList>
            <consortium name="RefSeq"/>
        </authorList>
    </citation>
    <scope>IDENTIFICATION</scope>
    <source>
        <tissue evidence="5 6">Whole sample</tissue>
    </source>
</reference>
<feature type="coiled-coil region" evidence="2">
    <location>
        <begin position="103"/>
        <end position="159"/>
    </location>
</feature>
<dbReference type="Pfam" id="PF00643">
    <property type="entry name" value="zf-B_box"/>
    <property type="match status" value="1"/>
</dbReference>
<dbReference type="KEGG" id="cvn:111102941"/>
<dbReference type="InterPro" id="IPR011042">
    <property type="entry name" value="6-blade_b-propeller_TolB-like"/>
</dbReference>
<dbReference type="SMART" id="SM00336">
    <property type="entry name" value="BBOX"/>
    <property type="match status" value="2"/>
</dbReference>
<accession>A0A8B8AK98</accession>
<dbReference type="Gene3D" id="2.120.10.30">
    <property type="entry name" value="TolB, C-terminal domain"/>
    <property type="match status" value="1"/>
</dbReference>
<sequence length="550" mass="62241">MATAMSRAQDVITCDLCEEAAQKFCNNCQTNLCLDCVGKHVNETKSSCHPIVSFQYRNIRLLYPECEIHPNQRCEIQCQQCHIPICGMCCIGQHKGHDAEELAKIVDLKKQTIEKEIEDAEVNILPKYQTADANLEDKVKQVRAEFAKMREEKERLRNVWHQEVDDIFDKAEEVIASMENVQISSLTAMQTKIKSKIPQMRQTVKHQTEILRSNDAAKINNFQSVKNENQDIIQDIMVQFPSLIENTDKGRDLKLEIGSLRATMTQTFISSQAGLSTTEPKKEFLDKSKVVIKIYTDYTPLWRVVCVEAGWAWISGRDKTIARIDTNGSIQDTVTTTDDWPNDIAMTRHGELIFSENTSKAVKIVRHGNIETLMTTPHGWEPWGLCCTSFGDILVHVCYGGRNKILRYEGEKITQEIDRDEQGKPIFTNGEYVLSMAENNNGDICVSDRNAGAVVIIDRKGRVRFRYDGTSAGRKGLLNPQCIVTDAWGHIIVADVNTACLHILDQNGNFLRYVDNRKLIKPVGLSIDTKGRLWVALSGTGEIKVIEYLK</sequence>